<accession>A0A4Z2G793</accession>
<evidence type="ECO:0000256" key="1">
    <source>
        <dbReference type="SAM" id="MobiDB-lite"/>
    </source>
</evidence>
<protein>
    <submittedName>
        <fullName evidence="2">Uncharacterized protein</fullName>
    </submittedName>
</protein>
<feature type="region of interest" description="Disordered" evidence="1">
    <location>
        <begin position="63"/>
        <end position="106"/>
    </location>
</feature>
<feature type="region of interest" description="Disordered" evidence="1">
    <location>
        <begin position="1"/>
        <end position="26"/>
    </location>
</feature>
<gene>
    <name evidence="2" type="ORF">EYF80_041131</name>
</gene>
<dbReference type="EMBL" id="SRLO01000686">
    <property type="protein sequence ID" value="TNN48674.1"/>
    <property type="molecule type" value="Genomic_DNA"/>
</dbReference>
<dbReference type="Proteomes" id="UP000314294">
    <property type="component" value="Unassembled WGS sequence"/>
</dbReference>
<feature type="compositionally biased region" description="Basic and acidic residues" evidence="1">
    <location>
        <begin position="63"/>
        <end position="82"/>
    </location>
</feature>
<reference evidence="2 3" key="1">
    <citation type="submission" date="2019-03" db="EMBL/GenBank/DDBJ databases">
        <title>First draft genome of Liparis tanakae, snailfish: a comprehensive survey of snailfish specific genes.</title>
        <authorList>
            <person name="Kim W."/>
            <person name="Song I."/>
            <person name="Jeong J.-H."/>
            <person name="Kim D."/>
            <person name="Kim S."/>
            <person name="Ryu S."/>
            <person name="Song J.Y."/>
            <person name="Lee S.K."/>
        </authorList>
    </citation>
    <scope>NUCLEOTIDE SEQUENCE [LARGE SCALE GENOMIC DNA]</scope>
    <source>
        <tissue evidence="2">Muscle</tissue>
    </source>
</reference>
<name>A0A4Z2G793_9TELE</name>
<evidence type="ECO:0000313" key="2">
    <source>
        <dbReference type="EMBL" id="TNN48674.1"/>
    </source>
</evidence>
<dbReference type="AlphaFoldDB" id="A0A4Z2G793"/>
<evidence type="ECO:0000313" key="3">
    <source>
        <dbReference type="Proteomes" id="UP000314294"/>
    </source>
</evidence>
<proteinExistence type="predicted"/>
<sequence>MRVSGDPGSVHEGQWGPGLCPQGQWGTRPVGLGGPGCCSRTSECSDESSCETLVHEEVLTRGQLRKHEAGSRKQEAGSRKQEAGCSWGLEKKKKKPGNAQCSPSRS</sequence>
<organism evidence="2 3">
    <name type="scientific">Liparis tanakae</name>
    <name type="common">Tanaka's snailfish</name>
    <dbReference type="NCBI Taxonomy" id="230148"/>
    <lineage>
        <taxon>Eukaryota</taxon>
        <taxon>Metazoa</taxon>
        <taxon>Chordata</taxon>
        <taxon>Craniata</taxon>
        <taxon>Vertebrata</taxon>
        <taxon>Euteleostomi</taxon>
        <taxon>Actinopterygii</taxon>
        <taxon>Neopterygii</taxon>
        <taxon>Teleostei</taxon>
        <taxon>Neoteleostei</taxon>
        <taxon>Acanthomorphata</taxon>
        <taxon>Eupercaria</taxon>
        <taxon>Perciformes</taxon>
        <taxon>Cottioidei</taxon>
        <taxon>Cottales</taxon>
        <taxon>Liparidae</taxon>
        <taxon>Liparis</taxon>
    </lineage>
</organism>
<comment type="caution">
    <text evidence="2">The sequence shown here is derived from an EMBL/GenBank/DDBJ whole genome shotgun (WGS) entry which is preliminary data.</text>
</comment>
<keyword evidence="3" id="KW-1185">Reference proteome</keyword>